<evidence type="ECO:0000256" key="1">
    <source>
        <dbReference type="ARBA" id="ARBA00022553"/>
    </source>
</evidence>
<reference evidence="5 6" key="1">
    <citation type="submission" date="2014-06" db="EMBL/GenBank/DDBJ databases">
        <title>Whole Genome Sequences of Three Symbiotic Endozoicomonas Bacteria.</title>
        <authorList>
            <person name="Neave M.J."/>
            <person name="Apprill A."/>
            <person name="Voolstra C.R."/>
        </authorList>
    </citation>
    <scope>NUCLEOTIDE SEQUENCE [LARGE SCALE GENOMIC DNA]</scope>
    <source>
        <strain evidence="5 6">DSM 22380</strain>
    </source>
</reference>
<dbReference type="CDD" id="cd17546">
    <property type="entry name" value="REC_hyHK_CKI1_RcsC-like"/>
    <property type="match status" value="1"/>
</dbReference>
<name>A0A081K5N3_9GAMM</name>
<keyword evidence="2" id="KW-0902">Two-component regulatory system</keyword>
<dbReference type="Pfam" id="PF00072">
    <property type="entry name" value="Response_reg"/>
    <property type="match status" value="1"/>
</dbReference>
<evidence type="ECO:0000259" key="4">
    <source>
        <dbReference type="PROSITE" id="PS50110"/>
    </source>
</evidence>
<dbReference type="PANTHER" id="PTHR45339:SF1">
    <property type="entry name" value="HYBRID SIGNAL TRANSDUCTION HISTIDINE KINASE J"/>
    <property type="match status" value="1"/>
</dbReference>
<evidence type="ECO:0000256" key="3">
    <source>
        <dbReference type="PROSITE-ProRule" id="PRU00169"/>
    </source>
</evidence>
<organism evidence="5 6">
    <name type="scientific">Endozoicomonas elysicola</name>
    <dbReference type="NCBI Taxonomy" id="305900"/>
    <lineage>
        <taxon>Bacteria</taxon>
        <taxon>Pseudomonadati</taxon>
        <taxon>Pseudomonadota</taxon>
        <taxon>Gammaproteobacteria</taxon>
        <taxon>Oceanospirillales</taxon>
        <taxon>Endozoicomonadaceae</taxon>
        <taxon>Endozoicomonas</taxon>
    </lineage>
</organism>
<dbReference type="RefSeq" id="WP_020582541.1">
    <property type="nucleotide sequence ID" value="NZ_JOJP01000001.1"/>
</dbReference>
<keyword evidence="6" id="KW-1185">Reference proteome</keyword>
<accession>A0A081K5N3</accession>
<keyword evidence="1 3" id="KW-0597">Phosphoprotein</keyword>
<dbReference type="InterPro" id="IPR001789">
    <property type="entry name" value="Sig_transdc_resp-reg_receiver"/>
</dbReference>
<dbReference type="GO" id="GO:0000160">
    <property type="term" value="P:phosphorelay signal transduction system"/>
    <property type="evidence" value="ECO:0007669"/>
    <property type="project" value="UniProtKB-KW"/>
</dbReference>
<feature type="domain" description="Response regulatory" evidence="4">
    <location>
        <begin position="9"/>
        <end position="126"/>
    </location>
</feature>
<sequence length="132" mass="14597">MSGTELNLYILLAEDNPVNQMVTGKLLEKLGCHYVVVSNGLECLDSLKNDQYDLILMDCLMPEMDGFETTRKIRASGGHCADIPIIALTAKAMAADEQACLDAGMNDYIDKPVNLERMKNLLSEWAEKIRGS</sequence>
<dbReference type="SUPFAM" id="SSF52172">
    <property type="entry name" value="CheY-like"/>
    <property type="match status" value="1"/>
</dbReference>
<dbReference type="eggNOG" id="COG0745">
    <property type="taxonomic scope" value="Bacteria"/>
</dbReference>
<dbReference type="Proteomes" id="UP000027997">
    <property type="component" value="Unassembled WGS sequence"/>
</dbReference>
<protein>
    <recommendedName>
        <fullName evidence="4">Response regulatory domain-containing protein</fullName>
    </recommendedName>
</protein>
<feature type="modified residue" description="4-aspartylphosphate" evidence="3">
    <location>
        <position position="58"/>
    </location>
</feature>
<evidence type="ECO:0000313" key="5">
    <source>
        <dbReference type="EMBL" id="KEI69459.1"/>
    </source>
</evidence>
<proteinExistence type="predicted"/>
<comment type="caution">
    <text evidence="5">The sequence shown here is derived from an EMBL/GenBank/DDBJ whole genome shotgun (WGS) entry which is preliminary data.</text>
</comment>
<dbReference type="InterPro" id="IPR011006">
    <property type="entry name" value="CheY-like_superfamily"/>
</dbReference>
<dbReference type="Gene3D" id="3.40.50.2300">
    <property type="match status" value="1"/>
</dbReference>
<dbReference type="STRING" id="305900.GV64_00760"/>
<dbReference type="PANTHER" id="PTHR45339">
    <property type="entry name" value="HYBRID SIGNAL TRANSDUCTION HISTIDINE KINASE J"/>
    <property type="match status" value="1"/>
</dbReference>
<dbReference type="SMART" id="SM00448">
    <property type="entry name" value="REC"/>
    <property type="match status" value="1"/>
</dbReference>
<dbReference type="EMBL" id="JOJP01000001">
    <property type="protein sequence ID" value="KEI69459.1"/>
    <property type="molecule type" value="Genomic_DNA"/>
</dbReference>
<gene>
    <name evidence="5" type="ORF">GV64_00760</name>
</gene>
<dbReference type="AlphaFoldDB" id="A0A081K5N3"/>
<evidence type="ECO:0000256" key="2">
    <source>
        <dbReference type="ARBA" id="ARBA00023012"/>
    </source>
</evidence>
<evidence type="ECO:0000313" key="6">
    <source>
        <dbReference type="Proteomes" id="UP000027997"/>
    </source>
</evidence>
<dbReference type="PROSITE" id="PS50110">
    <property type="entry name" value="RESPONSE_REGULATORY"/>
    <property type="match status" value="1"/>
</dbReference>